<feature type="compositionally biased region" description="Basic and acidic residues" evidence="1">
    <location>
        <begin position="48"/>
        <end position="61"/>
    </location>
</feature>
<feature type="region of interest" description="Disordered" evidence="1">
    <location>
        <begin position="1"/>
        <end position="88"/>
    </location>
</feature>
<dbReference type="RefSeq" id="WP_171832865.1">
    <property type="nucleotide sequence ID" value="NZ_CP053708.1"/>
</dbReference>
<feature type="compositionally biased region" description="Polar residues" evidence="1">
    <location>
        <begin position="10"/>
        <end position="19"/>
    </location>
</feature>
<dbReference type="EMBL" id="CP053708">
    <property type="protein sequence ID" value="QKE88647.1"/>
    <property type="molecule type" value="Genomic_DNA"/>
</dbReference>
<evidence type="ECO:0000313" key="3">
    <source>
        <dbReference type="Proteomes" id="UP000500767"/>
    </source>
</evidence>
<evidence type="ECO:0000256" key="1">
    <source>
        <dbReference type="SAM" id="MobiDB-lite"/>
    </source>
</evidence>
<organism evidence="2 3">
    <name type="scientific">Lichenicola cladoniae</name>
    <dbReference type="NCBI Taxonomy" id="1484109"/>
    <lineage>
        <taxon>Bacteria</taxon>
        <taxon>Pseudomonadati</taxon>
        <taxon>Pseudomonadota</taxon>
        <taxon>Alphaproteobacteria</taxon>
        <taxon>Acetobacterales</taxon>
        <taxon>Acetobacteraceae</taxon>
        <taxon>Lichenicola</taxon>
    </lineage>
</organism>
<proteinExistence type="predicted"/>
<feature type="compositionally biased region" description="Basic and acidic residues" evidence="1">
    <location>
        <begin position="72"/>
        <end position="88"/>
    </location>
</feature>
<dbReference type="AlphaFoldDB" id="A0A6M8HF69"/>
<dbReference type="KEGG" id="lck:HN018_16920"/>
<evidence type="ECO:0000313" key="2">
    <source>
        <dbReference type="EMBL" id="QKE88647.1"/>
    </source>
</evidence>
<dbReference type="Proteomes" id="UP000500767">
    <property type="component" value="Chromosome"/>
</dbReference>
<keyword evidence="3" id="KW-1185">Reference proteome</keyword>
<sequence>MTEEHMEQTIIHTDGQQDTGNHKKPDAPDAKGADKFGGTRAGAENVEPADRHRSEAEKAELPDAAPDLTNQHGEHAERAPERDERGRL</sequence>
<reference evidence="2 3" key="1">
    <citation type="journal article" date="2014" name="World J. Microbiol. Biotechnol.">
        <title>Biodiversity and physiological characteristics of Antarctic and Arctic lichens-associated bacteria.</title>
        <authorList>
            <person name="Lee Y.M."/>
            <person name="Kim E.H."/>
            <person name="Lee H.K."/>
            <person name="Hong S.G."/>
        </authorList>
    </citation>
    <scope>NUCLEOTIDE SEQUENCE [LARGE SCALE GENOMIC DNA]</scope>
    <source>
        <strain evidence="2 3">PAMC 26569</strain>
    </source>
</reference>
<protein>
    <submittedName>
        <fullName evidence="2">Uncharacterized protein</fullName>
    </submittedName>
</protein>
<name>A0A6M8HF69_9PROT</name>
<feature type="compositionally biased region" description="Basic and acidic residues" evidence="1">
    <location>
        <begin position="20"/>
        <end position="34"/>
    </location>
</feature>
<accession>A0A6M8HF69</accession>
<gene>
    <name evidence="2" type="ORF">HN018_16920</name>
</gene>